<dbReference type="AlphaFoldDB" id="A0A0A9AG51"/>
<proteinExistence type="predicted"/>
<sequence length="34" mass="3762">MQKVSLQLRQQLGAGDCHLVHRTPQLAVSASYLI</sequence>
<name>A0A0A9AG51_ARUDO</name>
<reference evidence="1" key="1">
    <citation type="submission" date="2014-09" db="EMBL/GenBank/DDBJ databases">
        <authorList>
            <person name="Magalhaes I.L.F."/>
            <person name="Oliveira U."/>
            <person name="Santos F.R."/>
            <person name="Vidigal T.H.D.A."/>
            <person name="Brescovit A.D."/>
            <person name="Santos A.J."/>
        </authorList>
    </citation>
    <scope>NUCLEOTIDE SEQUENCE</scope>
    <source>
        <tissue evidence="1">Shoot tissue taken approximately 20 cm above the soil surface</tissue>
    </source>
</reference>
<organism evidence="1">
    <name type="scientific">Arundo donax</name>
    <name type="common">Giant reed</name>
    <name type="synonym">Donax arundinaceus</name>
    <dbReference type="NCBI Taxonomy" id="35708"/>
    <lineage>
        <taxon>Eukaryota</taxon>
        <taxon>Viridiplantae</taxon>
        <taxon>Streptophyta</taxon>
        <taxon>Embryophyta</taxon>
        <taxon>Tracheophyta</taxon>
        <taxon>Spermatophyta</taxon>
        <taxon>Magnoliopsida</taxon>
        <taxon>Liliopsida</taxon>
        <taxon>Poales</taxon>
        <taxon>Poaceae</taxon>
        <taxon>PACMAD clade</taxon>
        <taxon>Arundinoideae</taxon>
        <taxon>Arundineae</taxon>
        <taxon>Arundo</taxon>
    </lineage>
</organism>
<accession>A0A0A9AG51</accession>
<dbReference type="EMBL" id="GBRH01249960">
    <property type="protein sequence ID" value="JAD47935.1"/>
    <property type="molecule type" value="Transcribed_RNA"/>
</dbReference>
<evidence type="ECO:0000313" key="1">
    <source>
        <dbReference type="EMBL" id="JAD47935.1"/>
    </source>
</evidence>
<reference evidence="1" key="2">
    <citation type="journal article" date="2015" name="Data Brief">
        <title>Shoot transcriptome of the giant reed, Arundo donax.</title>
        <authorList>
            <person name="Barrero R.A."/>
            <person name="Guerrero F.D."/>
            <person name="Moolhuijzen P."/>
            <person name="Goolsby J.A."/>
            <person name="Tidwell J."/>
            <person name="Bellgard S.E."/>
            <person name="Bellgard M.I."/>
        </authorList>
    </citation>
    <scope>NUCLEOTIDE SEQUENCE</scope>
    <source>
        <tissue evidence="1">Shoot tissue taken approximately 20 cm above the soil surface</tissue>
    </source>
</reference>
<protein>
    <submittedName>
        <fullName evidence="1">Uncharacterized protein</fullName>
    </submittedName>
</protein>